<proteinExistence type="predicted"/>
<dbReference type="InterPro" id="IPR009163">
    <property type="entry name" value="Ap4A_phos1/2"/>
</dbReference>
<protein>
    <submittedName>
        <fullName evidence="3">Uncharacterized protein</fullName>
    </submittedName>
</protein>
<organism evidence="3 4">
    <name type="scientific">Monilinia fructigena</name>
    <dbReference type="NCBI Taxonomy" id="38457"/>
    <lineage>
        <taxon>Eukaryota</taxon>
        <taxon>Fungi</taxon>
        <taxon>Dikarya</taxon>
        <taxon>Ascomycota</taxon>
        <taxon>Pezizomycotina</taxon>
        <taxon>Leotiomycetes</taxon>
        <taxon>Helotiales</taxon>
        <taxon>Sclerotiniaceae</taxon>
        <taxon>Monilinia</taxon>
    </lineage>
</organism>
<dbReference type="GO" id="GO:0003877">
    <property type="term" value="F:ATP:ADP adenylyltransferase activity"/>
    <property type="evidence" value="ECO:0007669"/>
    <property type="project" value="InterPro"/>
</dbReference>
<gene>
    <name evidence="3" type="ORF">DID88_007445</name>
</gene>
<evidence type="ECO:0000313" key="4">
    <source>
        <dbReference type="Proteomes" id="UP000249056"/>
    </source>
</evidence>
<dbReference type="InterPro" id="IPR045759">
    <property type="entry name" value="Ap4A_phos1/2_N"/>
</dbReference>
<evidence type="ECO:0000313" key="3">
    <source>
        <dbReference type="EMBL" id="RAL68750.1"/>
    </source>
</evidence>
<dbReference type="PANTHER" id="PTHR38420">
    <property type="entry name" value="AP-4-A PHOSPHORYLASE II"/>
    <property type="match status" value="1"/>
</dbReference>
<dbReference type="GO" id="GO:0009117">
    <property type="term" value="P:nucleotide metabolic process"/>
    <property type="evidence" value="ECO:0007669"/>
    <property type="project" value="InterPro"/>
</dbReference>
<dbReference type="Gene3D" id="3.30.428.70">
    <property type="match status" value="2"/>
</dbReference>
<dbReference type="InterPro" id="IPR036265">
    <property type="entry name" value="HIT-like_sf"/>
</dbReference>
<dbReference type="PANTHER" id="PTHR38420:SF3">
    <property type="entry name" value="5',5'''-P-1,P-4-TETRAPHOSPHATE PHOSPHORYLASE 2"/>
    <property type="match status" value="1"/>
</dbReference>
<dbReference type="Pfam" id="PF09830">
    <property type="entry name" value="ATP_transf"/>
    <property type="match status" value="1"/>
</dbReference>
<dbReference type="EMBL" id="QKRW01000001">
    <property type="protein sequence ID" value="RAL68750.1"/>
    <property type="molecule type" value="Genomic_DNA"/>
</dbReference>
<evidence type="ECO:0000259" key="1">
    <source>
        <dbReference type="Pfam" id="PF09830"/>
    </source>
</evidence>
<sequence>MRNLPALVREKFKAAKAAGDITYFQTQLAILHCNSLPFQLRYSPALAHKPKSEKPKDTNQKPFNPFLYPPKSLLIAEVDSHNLQTHLLEEADLGVAYECLKSYRVEGEELFGFFNSGDYSGASQPHRHIQFLPVESMRTGLGQESQWSLLSDGLSGIPAPELPFTYFAASLPVDIQPSDLHAIYIDLHQQACQLMKATSSKNLKGNSSISYNLGFTDKSMVLCPRVSEGLSIQDNDGNTIGSVALNGTLLAGTLLVKSETEWDAVRKDEKILVDILKAIGVPRNTIDPRLSGPFQQSIDGKI</sequence>
<dbReference type="Pfam" id="PF19327">
    <property type="entry name" value="Ap4A_phos_N"/>
    <property type="match status" value="2"/>
</dbReference>
<dbReference type="InterPro" id="IPR019200">
    <property type="entry name" value="ATP_adenylylTrfase_C"/>
</dbReference>
<dbReference type="InterPro" id="IPR043171">
    <property type="entry name" value="Ap4A_phos1/2-like"/>
</dbReference>
<accession>A0A395J8G8</accession>
<keyword evidence="4" id="KW-1185">Reference proteome</keyword>
<feature type="domain" description="Ap4A phosphorylase 1/2 N-terminal" evidence="2">
    <location>
        <begin position="82"/>
        <end position="136"/>
    </location>
</feature>
<comment type="caution">
    <text evidence="3">The sequence shown here is derived from an EMBL/GenBank/DDBJ whole genome shotgun (WGS) entry which is preliminary data.</text>
</comment>
<dbReference type="SUPFAM" id="SSF54197">
    <property type="entry name" value="HIT-like"/>
    <property type="match status" value="1"/>
</dbReference>
<dbReference type="OrthoDB" id="10267950at2759"/>
<feature type="domain" description="ATP adenylyltransferase C-terminal" evidence="1">
    <location>
        <begin position="160"/>
        <end position="282"/>
    </location>
</feature>
<feature type="domain" description="Ap4A phosphorylase 1/2 N-terminal" evidence="2">
    <location>
        <begin position="4"/>
        <end position="81"/>
    </location>
</feature>
<name>A0A395J8G8_9HELO</name>
<reference evidence="3 4" key="1">
    <citation type="submission" date="2018-06" db="EMBL/GenBank/DDBJ databases">
        <title>Genome Sequence of the Brown Rot Fungal Pathogen Monilinia fructigena.</title>
        <authorList>
            <person name="Landi L."/>
            <person name="De Miccolis Angelini R.M."/>
            <person name="Pollastro S."/>
            <person name="Abate D."/>
            <person name="Faretra F."/>
            <person name="Romanazzi G."/>
        </authorList>
    </citation>
    <scope>NUCLEOTIDE SEQUENCE [LARGE SCALE GENOMIC DNA]</scope>
    <source>
        <strain evidence="3 4">Mfrg269</strain>
    </source>
</reference>
<dbReference type="GO" id="GO:0005524">
    <property type="term" value="F:ATP binding"/>
    <property type="evidence" value="ECO:0007669"/>
    <property type="project" value="InterPro"/>
</dbReference>
<evidence type="ECO:0000259" key="2">
    <source>
        <dbReference type="Pfam" id="PF19327"/>
    </source>
</evidence>
<dbReference type="Proteomes" id="UP000249056">
    <property type="component" value="Unassembled WGS sequence"/>
</dbReference>
<dbReference type="AlphaFoldDB" id="A0A395J8G8"/>